<keyword evidence="2" id="KW-1185">Reference proteome</keyword>
<proteinExistence type="predicted"/>
<protein>
    <submittedName>
        <fullName evidence="1">Uncharacterized protein</fullName>
    </submittedName>
</protein>
<organism evidence="1 2">
    <name type="scientific">Natrialba asiatica (strain ATCC 700177 / DSM 12278 / JCM 9576 / FERM P-10747 / NBRC 102637 / 172P1)</name>
    <dbReference type="NCBI Taxonomy" id="29540"/>
    <lineage>
        <taxon>Archaea</taxon>
        <taxon>Methanobacteriati</taxon>
        <taxon>Methanobacteriota</taxon>
        <taxon>Stenosarchaea group</taxon>
        <taxon>Halobacteria</taxon>
        <taxon>Halobacteriales</taxon>
        <taxon>Natrialbaceae</taxon>
        <taxon>Natrialba</taxon>
    </lineage>
</organism>
<dbReference type="AlphaFoldDB" id="M0B2H3"/>
<evidence type="ECO:0000313" key="1">
    <source>
        <dbReference type="EMBL" id="ELZ04980.1"/>
    </source>
</evidence>
<reference evidence="1 2" key="1">
    <citation type="journal article" date="2014" name="PLoS Genet.">
        <title>Phylogenetically driven sequencing of extremely halophilic archaea reveals strategies for static and dynamic osmo-response.</title>
        <authorList>
            <person name="Becker E.A."/>
            <person name="Seitzer P.M."/>
            <person name="Tritt A."/>
            <person name="Larsen D."/>
            <person name="Krusor M."/>
            <person name="Yao A.I."/>
            <person name="Wu D."/>
            <person name="Madern D."/>
            <person name="Eisen J.A."/>
            <person name="Darling A.E."/>
            <person name="Facciotti M.T."/>
        </authorList>
    </citation>
    <scope>NUCLEOTIDE SEQUENCE [LARGE SCALE GENOMIC DNA]</scope>
    <source>
        <strain evidence="1 2">DSM 12278</strain>
    </source>
</reference>
<sequence>MTCFDDVLTKRLICNVRMARSHLLKTVYMANLRLQLEQRPIGWISFYLSINKLMIGGFVRSQTALQRT</sequence>
<evidence type="ECO:0000313" key="2">
    <source>
        <dbReference type="Proteomes" id="UP000011554"/>
    </source>
</evidence>
<accession>M0B2H3</accession>
<name>M0B2H3_NATA1</name>
<dbReference type="EMBL" id="AOIO01000010">
    <property type="protein sequence ID" value="ELZ04980.1"/>
    <property type="molecule type" value="Genomic_DNA"/>
</dbReference>
<comment type="caution">
    <text evidence="1">The sequence shown here is derived from an EMBL/GenBank/DDBJ whole genome shotgun (WGS) entry which is preliminary data.</text>
</comment>
<gene>
    <name evidence="1" type="ORF">C481_03487</name>
</gene>
<dbReference type="Proteomes" id="UP000011554">
    <property type="component" value="Unassembled WGS sequence"/>
</dbReference>